<evidence type="ECO:0000313" key="2">
    <source>
        <dbReference type="Proteomes" id="UP000663851"/>
    </source>
</evidence>
<gene>
    <name evidence="1" type="ORF">HFQ381_LOCUS8561</name>
</gene>
<comment type="caution">
    <text evidence="1">The sequence shown here is derived from an EMBL/GenBank/DDBJ whole genome shotgun (WGS) entry which is preliminary data.</text>
</comment>
<accession>A0A820CBN8</accession>
<proteinExistence type="predicted"/>
<protein>
    <submittedName>
        <fullName evidence="1">Uncharacterized protein</fullName>
    </submittedName>
</protein>
<reference evidence="1" key="1">
    <citation type="submission" date="2021-02" db="EMBL/GenBank/DDBJ databases">
        <authorList>
            <person name="Nowell W R."/>
        </authorList>
    </citation>
    <scope>NUCLEOTIDE SEQUENCE</scope>
</reference>
<dbReference type="Proteomes" id="UP000663851">
    <property type="component" value="Unassembled WGS sequence"/>
</dbReference>
<name>A0A820CBN8_9BILA</name>
<evidence type="ECO:0000313" key="1">
    <source>
        <dbReference type="EMBL" id="CAF4219818.1"/>
    </source>
</evidence>
<dbReference type="AlphaFoldDB" id="A0A820CBN8"/>
<organism evidence="1 2">
    <name type="scientific">Rotaria socialis</name>
    <dbReference type="NCBI Taxonomy" id="392032"/>
    <lineage>
        <taxon>Eukaryota</taxon>
        <taxon>Metazoa</taxon>
        <taxon>Spiralia</taxon>
        <taxon>Gnathifera</taxon>
        <taxon>Rotifera</taxon>
        <taxon>Eurotatoria</taxon>
        <taxon>Bdelloidea</taxon>
        <taxon>Philodinida</taxon>
        <taxon>Philodinidae</taxon>
        <taxon>Rotaria</taxon>
    </lineage>
</organism>
<sequence>MTHCTKLISNEKSVATVVTRCIINSKQTADEYSTDVDWMTEKKERSISILRNEKKKKVCIIGAGTAVGGVATTEKVELMSGVHCDINDGVQGGSSSYRNSTLLHRQVDFDPSPVQMRASLGQNSHA</sequence>
<dbReference type="EMBL" id="CAJOBO010000432">
    <property type="protein sequence ID" value="CAF4219818.1"/>
    <property type="molecule type" value="Genomic_DNA"/>
</dbReference>